<sequence>MGPIHSYPAVETTTVSDSGNTMVVLVVTLLLVLAGAALTALAYWYWKSTIPDPESLGPLHSMSSRSFSSLDEVEQRRALDSLRPSLAGVPADPDVVPARTASEVDAVVAEPEPRVAPVPVEPVALPAAPDPVVPSPTVVRSEVVALEFEDDDESWPGDDWSDLDALQPSEPEIISEVFHEEPRSRRSSTRREAPRVPRDVESAPAPAPIDPLIG</sequence>
<feature type="region of interest" description="Disordered" evidence="1">
    <location>
        <begin position="149"/>
        <end position="214"/>
    </location>
</feature>
<gene>
    <name evidence="3" type="ORF">UFOPK1722_00670</name>
</gene>
<feature type="compositionally biased region" description="Pro residues" evidence="1">
    <location>
        <begin position="205"/>
        <end position="214"/>
    </location>
</feature>
<keyword evidence="2" id="KW-1133">Transmembrane helix</keyword>
<organism evidence="3">
    <name type="scientific">freshwater metagenome</name>
    <dbReference type="NCBI Taxonomy" id="449393"/>
    <lineage>
        <taxon>unclassified sequences</taxon>
        <taxon>metagenomes</taxon>
        <taxon>ecological metagenomes</taxon>
    </lineage>
</organism>
<reference evidence="3" key="1">
    <citation type="submission" date="2020-05" db="EMBL/GenBank/DDBJ databases">
        <authorList>
            <person name="Chiriac C."/>
            <person name="Salcher M."/>
            <person name="Ghai R."/>
            <person name="Kavagutti S V."/>
        </authorList>
    </citation>
    <scope>NUCLEOTIDE SEQUENCE</scope>
</reference>
<name>A0A6J6EL18_9ZZZZ</name>
<dbReference type="EMBL" id="CAEZTS010000044">
    <property type="protein sequence ID" value="CAB4575844.1"/>
    <property type="molecule type" value="Genomic_DNA"/>
</dbReference>
<keyword evidence="2" id="KW-0812">Transmembrane</keyword>
<evidence type="ECO:0000256" key="1">
    <source>
        <dbReference type="SAM" id="MobiDB-lite"/>
    </source>
</evidence>
<dbReference type="AlphaFoldDB" id="A0A6J6EL18"/>
<proteinExistence type="predicted"/>
<protein>
    <submittedName>
        <fullName evidence="3">Unannotated protein</fullName>
    </submittedName>
</protein>
<evidence type="ECO:0000313" key="3">
    <source>
        <dbReference type="EMBL" id="CAB4575844.1"/>
    </source>
</evidence>
<feature type="compositionally biased region" description="Acidic residues" evidence="1">
    <location>
        <begin position="149"/>
        <end position="162"/>
    </location>
</feature>
<feature type="transmembrane region" description="Helical" evidence="2">
    <location>
        <begin position="22"/>
        <end position="46"/>
    </location>
</feature>
<accession>A0A6J6EL18</accession>
<keyword evidence="2" id="KW-0472">Membrane</keyword>
<evidence type="ECO:0000256" key="2">
    <source>
        <dbReference type="SAM" id="Phobius"/>
    </source>
</evidence>
<feature type="compositionally biased region" description="Basic and acidic residues" evidence="1">
    <location>
        <begin position="177"/>
        <end position="201"/>
    </location>
</feature>